<dbReference type="GO" id="GO:0016020">
    <property type="term" value="C:membrane"/>
    <property type="evidence" value="ECO:0007669"/>
    <property type="project" value="UniProtKB-SubCell"/>
</dbReference>
<dbReference type="Pfam" id="PF00520">
    <property type="entry name" value="Ion_trans"/>
    <property type="match status" value="1"/>
</dbReference>
<keyword evidence="2 6" id="KW-0812">Transmembrane</keyword>
<feature type="transmembrane region" description="Helical" evidence="6">
    <location>
        <begin position="55"/>
        <end position="73"/>
    </location>
</feature>
<dbReference type="Proteomes" id="UP000076738">
    <property type="component" value="Unassembled WGS sequence"/>
</dbReference>
<dbReference type="Gene3D" id="1.20.120.350">
    <property type="entry name" value="Voltage-gated potassium channels. Chain C"/>
    <property type="match status" value="1"/>
</dbReference>
<evidence type="ECO:0000313" key="8">
    <source>
        <dbReference type="EMBL" id="KZO92734.1"/>
    </source>
</evidence>
<evidence type="ECO:0000313" key="9">
    <source>
        <dbReference type="Proteomes" id="UP000076738"/>
    </source>
</evidence>
<feature type="domain" description="Ion transport" evidence="7">
    <location>
        <begin position="20"/>
        <end position="107"/>
    </location>
</feature>
<keyword evidence="3 6" id="KW-1133">Transmembrane helix</keyword>
<dbReference type="STRING" id="1330018.A0A167IKI4"/>
<dbReference type="GO" id="GO:0005216">
    <property type="term" value="F:monoatomic ion channel activity"/>
    <property type="evidence" value="ECO:0007669"/>
    <property type="project" value="InterPro"/>
</dbReference>
<organism evidence="8 9">
    <name type="scientific">Calocera viscosa (strain TUFC12733)</name>
    <dbReference type="NCBI Taxonomy" id="1330018"/>
    <lineage>
        <taxon>Eukaryota</taxon>
        <taxon>Fungi</taxon>
        <taxon>Dikarya</taxon>
        <taxon>Basidiomycota</taxon>
        <taxon>Agaricomycotina</taxon>
        <taxon>Dacrymycetes</taxon>
        <taxon>Dacrymycetales</taxon>
        <taxon>Dacrymycetaceae</taxon>
        <taxon>Calocera</taxon>
    </lineage>
</organism>
<dbReference type="InterPro" id="IPR027359">
    <property type="entry name" value="Volt_channel_dom_sf"/>
</dbReference>
<evidence type="ECO:0000256" key="1">
    <source>
        <dbReference type="ARBA" id="ARBA00004141"/>
    </source>
</evidence>
<proteinExistence type="predicted"/>
<feature type="transmembrane region" description="Helical" evidence="6">
    <location>
        <begin position="20"/>
        <end position="43"/>
    </location>
</feature>
<evidence type="ECO:0000256" key="3">
    <source>
        <dbReference type="ARBA" id="ARBA00022989"/>
    </source>
</evidence>
<sequence length="214" mass="22878">MAALSLTTVVLSLLEGCPGVAFYVLEILINAGMIIEVAIRLVAFGRKFWKSPFNYLDIFVTLFCVTTLLFLAISGCSSTSQREELLDTLLLVLRNVLQFTRLANVLRKSGRSIFARPTPIDLSQARRAGYALDIDLYDEDAQLAEEEPEAAAPLVQGYGGAGARAQRAGAQGAGVVFDAGASLGPAAGAGQGKKPDRSKVFGTDDPEEQWAHLS</sequence>
<dbReference type="OrthoDB" id="429183at2759"/>
<evidence type="ECO:0000259" key="7">
    <source>
        <dbReference type="Pfam" id="PF00520"/>
    </source>
</evidence>
<keyword evidence="9" id="KW-1185">Reference proteome</keyword>
<name>A0A167IKI4_CALVF</name>
<protein>
    <recommendedName>
        <fullName evidence="7">Ion transport domain-containing protein</fullName>
    </recommendedName>
</protein>
<gene>
    <name evidence="8" type="ORF">CALVIDRAFT_540618</name>
</gene>
<evidence type="ECO:0000256" key="6">
    <source>
        <dbReference type="SAM" id="Phobius"/>
    </source>
</evidence>
<comment type="subcellular location">
    <subcellularLocation>
        <location evidence="1">Membrane</location>
        <topology evidence="1">Multi-pass membrane protein</topology>
    </subcellularLocation>
</comment>
<feature type="region of interest" description="Disordered" evidence="5">
    <location>
        <begin position="185"/>
        <end position="214"/>
    </location>
</feature>
<dbReference type="EMBL" id="KV417307">
    <property type="protein sequence ID" value="KZO92734.1"/>
    <property type="molecule type" value="Genomic_DNA"/>
</dbReference>
<evidence type="ECO:0000256" key="2">
    <source>
        <dbReference type="ARBA" id="ARBA00022692"/>
    </source>
</evidence>
<keyword evidence="4 6" id="KW-0472">Membrane</keyword>
<reference evidence="8 9" key="1">
    <citation type="journal article" date="2016" name="Mol. Biol. Evol.">
        <title>Comparative Genomics of Early-Diverging Mushroom-Forming Fungi Provides Insights into the Origins of Lignocellulose Decay Capabilities.</title>
        <authorList>
            <person name="Nagy L.G."/>
            <person name="Riley R."/>
            <person name="Tritt A."/>
            <person name="Adam C."/>
            <person name="Daum C."/>
            <person name="Floudas D."/>
            <person name="Sun H."/>
            <person name="Yadav J.S."/>
            <person name="Pangilinan J."/>
            <person name="Larsson K.H."/>
            <person name="Matsuura K."/>
            <person name="Barry K."/>
            <person name="Labutti K."/>
            <person name="Kuo R."/>
            <person name="Ohm R.A."/>
            <person name="Bhattacharya S.S."/>
            <person name="Shirouzu T."/>
            <person name="Yoshinaga Y."/>
            <person name="Martin F.M."/>
            <person name="Grigoriev I.V."/>
            <person name="Hibbett D.S."/>
        </authorList>
    </citation>
    <scope>NUCLEOTIDE SEQUENCE [LARGE SCALE GENOMIC DNA]</scope>
    <source>
        <strain evidence="8 9">TUFC12733</strain>
    </source>
</reference>
<dbReference type="AlphaFoldDB" id="A0A167IKI4"/>
<accession>A0A167IKI4</accession>
<dbReference type="InterPro" id="IPR005821">
    <property type="entry name" value="Ion_trans_dom"/>
</dbReference>
<evidence type="ECO:0000256" key="4">
    <source>
        <dbReference type="ARBA" id="ARBA00023136"/>
    </source>
</evidence>
<dbReference type="PANTHER" id="PTHR38483:SF1">
    <property type="entry name" value="ION TRANSPORT DOMAIN-CONTAINING PROTEIN"/>
    <property type="match status" value="1"/>
</dbReference>
<evidence type="ECO:0000256" key="5">
    <source>
        <dbReference type="SAM" id="MobiDB-lite"/>
    </source>
</evidence>
<dbReference type="PANTHER" id="PTHR38483">
    <property type="entry name" value="CHROMOSOME 1, WHOLE GENOME SHOTGUN SEQUENCE"/>
    <property type="match status" value="1"/>
</dbReference>